<name>A0A124GMG8_PICGL</name>
<gene>
    <name evidence="1" type="ORF">ABT39_MTgene2429</name>
</gene>
<dbReference type="AlphaFoldDB" id="A0A124GMG8"/>
<sequence length="39" mass="4596">MRSQVDDAAPEEDGWFWGMRGSINISIFRYINIYAWWGG</sequence>
<keyword evidence="1" id="KW-0496">Mitochondrion</keyword>
<comment type="caution">
    <text evidence="1">The sequence shown here is derived from an EMBL/GenBank/DDBJ whole genome shotgun (WGS) entry which is preliminary data.</text>
</comment>
<dbReference type="EMBL" id="LKAM01000017">
    <property type="protein sequence ID" value="KUM45593.1"/>
    <property type="molecule type" value="Genomic_DNA"/>
</dbReference>
<accession>A0A124GMG8</accession>
<evidence type="ECO:0000313" key="1">
    <source>
        <dbReference type="EMBL" id="KUM45593.1"/>
    </source>
</evidence>
<organism evidence="1">
    <name type="scientific">Picea glauca</name>
    <name type="common">White spruce</name>
    <name type="synonym">Pinus glauca</name>
    <dbReference type="NCBI Taxonomy" id="3330"/>
    <lineage>
        <taxon>Eukaryota</taxon>
        <taxon>Viridiplantae</taxon>
        <taxon>Streptophyta</taxon>
        <taxon>Embryophyta</taxon>
        <taxon>Tracheophyta</taxon>
        <taxon>Spermatophyta</taxon>
        <taxon>Pinopsida</taxon>
        <taxon>Pinidae</taxon>
        <taxon>Conifers I</taxon>
        <taxon>Pinales</taxon>
        <taxon>Pinaceae</taxon>
        <taxon>Picea</taxon>
    </lineage>
</organism>
<protein>
    <submittedName>
        <fullName evidence="1">Uncharacterized protein</fullName>
    </submittedName>
</protein>
<geneLocation type="mitochondrion" evidence="1"/>
<proteinExistence type="predicted"/>
<reference evidence="1" key="1">
    <citation type="journal article" date="2015" name="Genome Biol. Evol.">
        <title>Organellar Genomes of White Spruce (Picea glauca): Assembly and Annotation.</title>
        <authorList>
            <person name="Jackman S.D."/>
            <person name="Warren R.L."/>
            <person name="Gibb E.A."/>
            <person name="Vandervalk B.P."/>
            <person name="Mohamadi H."/>
            <person name="Chu J."/>
            <person name="Raymond A."/>
            <person name="Pleasance S."/>
            <person name="Coope R."/>
            <person name="Wildung M.R."/>
            <person name="Ritland C.E."/>
            <person name="Bousquet J."/>
            <person name="Jones S.J."/>
            <person name="Bohlmann J."/>
            <person name="Birol I."/>
        </authorList>
    </citation>
    <scope>NUCLEOTIDE SEQUENCE [LARGE SCALE GENOMIC DNA]</scope>
    <source>
        <tissue evidence="1">Flushing bud</tissue>
    </source>
</reference>